<dbReference type="Pfam" id="PF24553">
    <property type="entry name" value="Rv0428c_C"/>
    <property type="match status" value="1"/>
</dbReference>
<dbReference type="Proteomes" id="UP000625033">
    <property type="component" value="Unassembled WGS sequence"/>
</dbReference>
<evidence type="ECO:0000313" key="4">
    <source>
        <dbReference type="EMBL" id="MBG6085727.1"/>
    </source>
</evidence>
<accession>A0A931GGF2</accession>
<reference evidence="4" key="1">
    <citation type="submission" date="2020-11" db="EMBL/GenBank/DDBJ databases">
        <title>Sequencing the genomes of 1000 actinobacteria strains.</title>
        <authorList>
            <person name="Klenk H.-P."/>
        </authorList>
    </citation>
    <scope>NUCLEOTIDE SEQUENCE</scope>
    <source>
        <strain evidence="4">DSM 26152</strain>
    </source>
</reference>
<feature type="domain" description="N-acetyltransferase" evidence="3">
    <location>
        <begin position="108"/>
        <end position="248"/>
    </location>
</feature>
<dbReference type="GO" id="GO:0016747">
    <property type="term" value="F:acyltransferase activity, transferring groups other than amino-acyl groups"/>
    <property type="evidence" value="ECO:0007669"/>
    <property type="project" value="InterPro"/>
</dbReference>
<evidence type="ECO:0000256" key="2">
    <source>
        <dbReference type="ARBA" id="ARBA00023315"/>
    </source>
</evidence>
<dbReference type="AlphaFoldDB" id="A0A931GGF2"/>
<dbReference type="PROSITE" id="PS51186">
    <property type="entry name" value="GNAT"/>
    <property type="match status" value="1"/>
</dbReference>
<proteinExistence type="predicted"/>
<keyword evidence="4" id="KW-0689">Ribosomal protein</keyword>
<keyword evidence="2" id="KW-0012">Acyltransferase</keyword>
<sequence>MDAGWPAVERGEIAGWRLRFSGGVTQRANSVLPLQAPADVHAAITEVEERHSARWIRPAFQLNEAAQPSDLDHILAERGYGVGSPTLVQILHGSDVPAAPTATVPDVVVAAAPDEEWLDLFWAQEGPPASEDQRVSRLILTGVPALYFSLRVAGRTESIARLALVDTDDDGESATFGGIYCVLTRPEARRRGYSRRIMTAVLAEAAHRRLAGLWLQVRESNVGAIQLYHELGFTTASSYYYRSLAVEA</sequence>
<protein>
    <submittedName>
        <fullName evidence="4">Ribosomal protein S18 acetylase RimI-like enzyme</fullName>
    </submittedName>
</protein>
<name>A0A931GGF2_9MICC</name>
<keyword evidence="4" id="KW-0687">Ribonucleoprotein</keyword>
<comment type="caution">
    <text evidence="4">The sequence shown here is derived from an EMBL/GenBank/DDBJ whole genome shotgun (WGS) entry which is preliminary data.</text>
</comment>
<dbReference type="InterPro" id="IPR000182">
    <property type="entry name" value="GNAT_dom"/>
</dbReference>
<organism evidence="4 5">
    <name type="scientific">Zhihengliuella flava</name>
    <dbReference type="NCBI Taxonomy" id="1285193"/>
    <lineage>
        <taxon>Bacteria</taxon>
        <taxon>Bacillati</taxon>
        <taxon>Actinomycetota</taxon>
        <taxon>Actinomycetes</taxon>
        <taxon>Micrococcales</taxon>
        <taxon>Micrococcaceae</taxon>
        <taxon>Zhihengliuella</taxon>
    </lineage>
</organism>
<gene>
    <name evidence="4" type="ORF">IW252_002494</name>
</gene>
<dbReference type="InterPro" id="IPR056935">
    <property type="entry name" value="Rv0428c-like_C"/>
</dbReference>
<dbReference type="RefSeq" id="WP_196836882.1">
    <property type="nucleotide sequence ID" value="NZ_JADOTZ010000001.1"/>
</dbReference>
<evidence type="ECO:0000256" key="1">
    <source>
        <dbReference type="ARBA" id="ARBA00022679"/>
    </source>
</evidence>
<evidence type="ECO:0000313" key="5">
    <source>
        <dbReference type="Proteomes" id="UP000625033"/>
    </source>
</evidence>
<dbReference type="Gene3D" id="3.40.630.30">
    <property type="match status" value="1"/>
</dbReference>
<dbReference type="InterPro" id="IPR050680">
    <property type="entry name" value="YpeA/RimI_acetyltransf"/>
</dbReference>
<dbReference type="InterPro" id="IPR016181">
    <property type="entry name" value="Acyl_CoA_acyltransferase"/>
</dbReference>
<evidence type="ECO:0000259" key="3">
    <source>
        <dbReference type="PROSITE" id="PS51186"/>
    </source>
</evidence>
<dbReference type="EMBL" id="JADOTZ010000001">
    <property type="protein sequence ID" value="MBG6085727.1"/>
    <property type="molecule type" value="Genomic_DNA"/>
</dbReference>
<dbReference type="GO" id="GO:0005840">
    <property type="term" value="C:ribosome"/>
    <property type="evidence" value="ECO:0007669"/>
    <property type="project" value="UniProtKB-KW"/>
</dbReference>
<keyword evidence="5" id="KW-1185">Reference proteome</keyword>
<dbReference type="CDD" id="cd04301">
    <property type="entry name" value="NAT_SF"/>
    <property type="match status" value="1"/>
</dbReference>
<dbReference type="SUPFAM" id="SSF55729">
    <property type="entry name" value="Acyl-CoA N-acyltransferases (Nat)"/>
    <property type="match status" value="1"/>
</dbReference>
<keyword evidence="1" id="KW-0808">Transferase</keyword>
<dbReference type="PANTHER" id="PTHR43420">
    <property type="entry name" value="ACETYLTRANSFERASE"/>
    <property type="match status" value="1"/>
</dbReference>